<comment type="caution">
    <text evidence="2">The sequence shown here is derived from an EMBL/GenBank/DDBJ whole genome shotgun (WGS) entry which is preliminary data.</text>
</comment>
<dbReference type="EMBL" id="JAWWNJ010000083">
    <property type="protein sequence ID" value="KAK7001487.1"/>
    <property type="molecule type" value="Genomic_DNA"/>
</dbReference>
<dbReference type="AlphaFoldDB" id="A0AAW0A6J0"/>
<feature type="region of interest" description="Disordered" evidence="1">
    <location>
        <begin position="1"/>
        <end position="56"/>
    </location>
</feature>
<feature type="compositionally biased region" description="Acidic residues" evidence="1">
    <location>
        <begin position="47"/>
        <end position="56"/>
    </location>
</feature>
<evidence type="ECO:0000313" key="2">
    <source>
        <dbReference type="EMBL" id="KAK7001487.1"/>
    </source>
</evidence>
<evidence type="ECO:0000313" key="3">
    <source>
        <dbReference type="Proteomes" id="UP001362999"/>
    </source>
</evidence>
<gene>
    <name evidence="2" type="ORF">R3P38DRAFT_2796007</name>
</gene>
<proteinExistence type="predicted"/>
<protein>
    <submittedName>
        <fullName evidence="2">Uncharacterized protein</fullName>
    </submittedName>
</protein>
<keyword evidence="3" id="KW-1185">Reference proteome</keyword>
<reference evidence="2 3" key="1">
    <citation type="journal article" date="2024" name="J Genomics">
        <title>Draft genome sequencing and assembly of Favolaschia claudopus CIRM-BRFM 2984 isolated from oak limbs.</title>
        <authorList>
            <person name="Navarro D."/>
            <person name="Drula E."/>
            <person name="Chaduli D."/>
            <person name="Cazenave R."/>
            <person name="Ahrendt S."/>
            <person name="Wang J."/>
            <person name="Lipzen A."/>
            <person name="Daum C."/>
            <person name="Barry K."/>
            <person name="Grigoriev I.V."/>
            <person name="Favel A."/>
            <person name="Rosso M.N."/>
            <person name="Martin F."/>
        </authorList>
    </citation>
    <scope>NUCLEOTIDE SEQUENCE [LARGE SCALE GENOMIC DNA]</scope>
    <source>
        <strain evidence="2 3">CIRM-BRFM 2984</strain>
    </source>
</reference>
<sequence>MAGTKGSKSTNKPKKGKNKSSSSQPEKKASTRKRVQTARAKASVDADSSDDSEDDVVEVTTAAEAKAAAALEDAEWTTELSFSLLTRINETAALKRSIFPPCGPNASTKDGGGMPKTHAYWDLAVHLLGNEPKYKEAMSKCVTAKQKEPFGNKIKNRLRK</sequence>
<dbReference type="Proteomes" id="UP001362999">
    <property type="component" value="Unassembled WGS sequence"/>
</dbReference>
<evidence type="ECO:0000256" key="1">
    <source>
        <dbReference type="SAM" id="MobiDB-lite"/>
    </source>
</evidence>
<name>A0AAW0A6J0_9AGAR</name>
<organism evidence="2 3">
    <name type="scientific">Favolaschia claudopus</name>
    <dbReference type="NCBI Taxonomy" id="2862362"/>
    <lineage>
        <taxon>Eukaryota</taxon>
        <taxon>Fungi</taxon>
        <taxon>Dikarya</taxon>
        <taxon>Basidiomycota</taxon>
        <taxon>Agaricomycotina</taxon>
        <taxon>Agaricomycetes</taxon>
        <taxon>Agaricomycetidae</taxon>
        <taxon>Agaricales</taxon>
        <taxon>Marasmiineae</taxon>
        <taxon>Mycenaceae</taxon>
        <taxon>Favolaschia</taxon>
    </lineage>
</organism>
<feature type="compositionally biased region" description="Low complexity" evidence="1">
    <location>
        <begin position="1"/>
        <end position="10"/>
    </location>
</feature>
<accession>A0AAW0A6J0</accession>